<evidence type="ECO:0000256" key="1">
    <source>
        <dbReference type="SAM" id="MobiDB-lite"/>
    </source>
</evidence>
<dbReference type="RefSeq" id="XP_027610064.1">
    <property type="nucleotide sequence ID" value="XM_027754263.1"/>
</dbReference>
<accession>A0A401GAG9</accession>
<dbReference type="EMBL" id="BFAD01000002">
    <property type="protein sequence ID" value="GBE79151.1"/>
    <property type="molecule type" value="Genomic_DNA"/>
</dbReference>
<feature type="compositionally biased region" description="Basic and acidic residues" evidence="1">
    <location>
        <begin position="149"/>
        <end position="158"/>
    </location>
</feature>
<feature type="region of interest" description="Disordered" evidence="1">
    <location>
        <begin position="609"/>
        <end position="629"/>
    </location>
</feature>
<feature type="compositionally biased region" description="Basic and acidic residues" evidence="1">
    <location>
        <begin position="567"/>
        <end position="578"/>
    </location>
</feature>
<feature type="compositionally biased region" description="Polar residues" evidence="1">
    <location>
        <begin position="655"/>
        <end position="664"/>
    </location>
</feature>
<feature type="region of interest" description="Disordered" evidence="1">
    <location>
        <begin position="1"/>
        <end position="24"/>
    </location>
</feature>
<feature type="region of interest" description="Disordered" evidence="1">
    <location>
        <begin position="65"/>
        <end position="166"/>
    </location>
</feature>
<feature type="compositionally biased region" description="Polar residues" evidence="1">
    <location>
        <begin position="277"/>
        <end position="312"/>
    </location>
</feature>
<dbReference type="OrthoDB" id="2413468at2759"/>
<feature type="compositionally biased region" description="Basic and acidic residues" evidence="1">
    <location>
        <begin position="536"/>
        <end position="549"/>
    </location>
</feature>
<feature type="region of interest" description="Disordered" evidence="1">
    <location>
        <begin position="822"/>
        <end position="971"/>
    </location>
</feature>
<evidence type="ECO:0000313" key="2">
    <source>
        <dbReference type="EMBL" id="GBE79151.1"/>
    </source>
</evidence>
<reference evidence="2 3" key="1">
    <citation type="journal article" date="2018" name="Sci. Rep.">
        <title>Genome sequence of the cauliflower mushroom Sparassis crispa (Hanabiratake) and its association with beneficial usage.</title>
        <authorList>
            <person name="Kiyama R."/>
            <person name="Furutani Y."/>
            <person name="Kawaguchi K."/>
            <person name="Nakanishi T."/>
        </authorList>
    </citation>
    <scope>NUCLEOTIDE SEQUENCE [LARGE SCALE GENOMIC DNA]</scope>
</reference>
<feature type="compositionally biased region" description="Polar residues" evidence="1">
    <location>
        <begin position="364"/>
        <end position="374"/>
    </location>
</feature>
<protein>
    <submittedName>
        <fullName evidence="2">Uncharacterized protein</fullName>
    </submittedName>
</protein>
<feature type="compositionally biased region" description="Low complexity" evidence="1">
    <location>
        <begin position="479"/>
        <end position="490"/>
    </location>
</feature>
<feature type="compositionally biased region" description="Pro residues" evidence="1">
    <location>
        <begin position="416"/>
        <end position="425"/>
    </location>
</feature>
<feature type="compositionally biased region" description="Low complexity" evidence="1">
    <location>
        <begin position="71"/>
        <end position="82"/>
    </location>
</feature>
<sequence length="1021" mass="108959">MSAAVSLQRLASEGSDASTASTTLASHLRPDLIRRETDHILSYYQSEHAGRSYIYSPGEAHVSVPPLMRESSSGSVSSSQYSDSEDPLDGFTHDSAESAKHSTVATATAAMGHIRRPSQPSEGSADRRRLAIVELDSTASLSPARRKSDRNQESRFDSQRGAMAPNGLLSRRGIHVHGLALVAPPDASPRAYTDLTPPTSAPITAERVPASVQGSSVSHQRSRSEVHGVSKALLHHQRSRDVGIVGSRKSSGAESLVSSEEYSTYAENKGLKVPIFQTPTKSRSPSPAMQTTDVSESSTPSVQLPTSQSIPTPTAPGRSEDLLTPAIGEYKDIQQPVVGPVVVGISSDMMRADAIQDGVASPSRPDSQYSSPRSYDTHDRPSPYLFYEPGVHSTAGPLPAPPAPMFSIADRDAIMSPPPPRPPRAAPRRDIDALKEALQLPKSVSAVLASRPTPEPEPVSGPMLRSRMNSGSSGPEFDQTSQFSGTSSQQPMHIREGAFPPSTLSVSHPQQSVAVTPNTQSNGALPKRNGSIRSAEQTRRIEDDARVDSDNISSLSTDHAYLKSPPRRSDVEVRREDSWVSLGQGTANRQMSPNGGAEKALGVAISLSMTPAQSPTPPPKSLKGSEDERASLGANPFRATLSNLKRFSALPRTPSFTSSVVKSQGSHHSRTPSPPAITARAPRPRIISAWPDAMHCYDVMSKKSALERSKAYAQKINELAIYDCGLTEWVTAVKHRGSNSKPAQNSATRLTLTPATPSLRTFTSQPRHISHGSIASEMTFPTRADAYTATDLSTRSMDVAPSTAAPPALPYPSLATSSQSLRMSTLLSSPSRSLQLPLPSTRSGGMGFFSSIGRKSSMKNNKDMPSSPSSPAKVLMKRMPNLPNNPPRPVQITTAPLVPGGPRAAPGRVQRSQTYSVSPSPPAPVLSEPSPSLDKRQSSATRRPSLFTRSRAVPGPALGAGSAAPVTPTMSTPEFERQVDKLADLLPHADRVILAGYLRRAGQDILAIGQYLEDEKNGTLH</sequence>
<feature type="compositionally biased region" description="Basic and acidic residues" evidence="1">
    <location>
        <begin position="91"/>
        <end position="100"/>
    </location>
</feature>
<evidence type="ECO:0000313" key="3">
    <source>
        <dbReference type="Proteomes" id="UP000287166"/>
    </source>
</evidence>
<comment type="caution">
    <text evidence="2">The sequence shown here is derived from an EMBL/GenBank/DDBJ whole genome shotgun (WGS) entry which is preliminary data.</text>
</comment>
<feature type="compositionally biased region" description="Polar residues" evidence="1">
    <location>
        <begin position="581"/>
        <end position="593"/>
    </location>
</feature>
<proteinExistence type="predicted"/>
<dbReference type="AlphaFoldDB" id="A0A401GAG9"/>
<gene>
    <name evidence="2" type="ORF">SCP_0203480</name>
</gene>
<dbReference type="STRING" id="139825.A0A401GAG9"/>
<dbReference type="GeneID" id="38776068"/>
<feature type="region of interest" description="Disordered" evidence="1">
    <location>
        <begin position="193"/>
        <end position="227"/>
    </location>
</feature>
<dbReference type="Proteomes" id="UP000287166">
    <property type="component" value="Unassembled WGS sequence"/>
</dbReference>
<feature type="region of interest" description="Disordered" evidence="1">
    <location>
        <begin position="276"/>
        <end position="322"/>
    </location>
</feature>
<feature type="compositionally biased region" description="Low complexity" evidence="1">
    <location>
        <begin position="822"/>
        <end position="843"/>
    </location>
</feature>
<feature type="compositionally biased region" description="Polar residues" evidence="1">
    <location>
        <begin position="502"/>
        <end position="523"/>
    </location>
</feature>
<feature type="region of interest" description="Disordered" evidence="1">
    <location>
        <begin position="655"/>
        <end position="679"/>
    </location>
</feature>
<feature type="region of interest" description="Disordered" evidence="1">
    <location>
        <begin position="357"/>
        <end position="595"/>
    </location>
</feature>
<name>A0A401GAG9_9APHY</name>
<dbReference type="InParanoid" id="A0A401GAG9"/>
<organism evidence="2 3">
    <name type="scientific">Sparassis crispa</name>
    <dbReference type="NCBI Taxonomy" id="139825"/>
    <lineage>
        <taxon>Eukaryota</taxon>
        <taxon>Fungi</taxon>
        <taxon>Dikarya</taxon>
        <taxon>Basidiomycota</taxon>
        <taxon>Agaricomycotina</taxon>
        <taxon>Agaricomycetes</taxon>
        <taxon>Polyporales</taxon>
        <taxon>Sparassidaceae</taxon>
        <taxon>Sparassis</taxon>
    </lineage>
</organism>
<feature type="compositionally biased region" description="Low complexity" evidence="1">
    <location>
        <begin position="952"/>
        <end position="965"/>
    </location>
</feature>
<keyword evidence="3" id="KW-1185">Reference proteome</keyword>